<dbReference type="InterPro" id="IPR050767">
    <property type="entry name" value="Sel1_AlgK"/>
</dbReference>
<dbReference type="InterPro" id="IPR006597">
    <property type="entry name" value="Sel1-like"/>
</dbReference>
<dbReference type="SMART" id="SM00671">
    <property type="entry name" value="SEL1"/>
    <property type="match status" value="4"/>
</dbReference>
<name>A0A6L5XLP3_9BACT</name>
<dbReference type="AlphaFoldDB" id="A0A6L5XLP3"/>
<dbReference type="PANTHER" id="PTHR11102">
    <property type="entry name" value="SEL-1-LIKE PROTEIN"/>
    <property type="match status" value="1"/>
</dbReference>
<comment type="caution">
    <text evidence="3">The sequence shown here is derived from an EMBL/GenBank/DDBJ whole genome shotgun (WGS) entry which is preliminary data.</text>
</comment>
<evidence type="ECO:0000313" key="3">
    <source>
        <dbReference type="EMBL" id="MSS28086.1"/>
    </source>
</evidence>
<proteinExistence type="predicted"/>
<dbReference type="Proteomes" id="UP000477488">
    <property type="component" value="Unassembled WGS sequence"/>
</dbReference>
<feature type="region of interest" description="Disordered" evidence="1">
    <location>
        <begin position="38"/>
        <end position="131"/>
    </location>
</feature>
<feature type="signal peptide" evidence="2">
    <location>
        <begin position="1"/>
        <end position="29"/>
    </location>
</feature>
<feature type="chain" id="PRO_5026898164" evidence="2">
    <location>
        <begin position="30"/>
        <end position="456"/>
    </location>
</feature>
<protein>
    <submittedName>
        <fullName evidence="3">Sel1 repeat family protein</fullName>
    </submittedName>
</protein>
<dbReference type="Pfam" id="PF08238">
    <property type="entry name" value="Sel1"/>
    <property type="match status" value="4"/>
</dbReference>
<accession>A0A6L5XLP3</accession>
<feature type="compositionally biased region" description="Low complexity" evidence="1">
    <location>
        <begin position="81"/>
        <end position="106"/>
    </location>
</feature>
<dbReference type="InterPro" id="IPR011990">
    <property type="entry name" value="TPR-like_helical_dom_sf"/>
</dbReference>
<dbReference type="EMBL" id="VUMH01000007">
    <property type="protein sequence ID" value="MSS28086.1"/>
    <property type="molecule type" value="Genomic_DNA"/>
</dbReference>
<organism evidence="3 4">
    <name type="scientific">Desulfovibrio porci</name>
    <dbReference type="NCBI Taxonomy" id="2605782"/>
    <lineage>
        <taxon>Bacteria</taxon>
        <taxon>Pseudomonadati</taxon>
        <taxon>Thermodesulfobacteriota</taxon>
        <taxon>Desulfovibrionia</taxon>
        <taxon>Desulfovibrionales</taxon>
        <taxon>Desulfovibrionaceae</taxon>
        <taxon>Desulfovibrio</taxon>
    </lineage>
</organism>
<feature type="compositionally biased region" description="Low complexity" evidence="1">
    <location>
        <begin position="38"/>
        <end position="55"/>
    </location>
</feature>
<keyword evidence="4" id="KW-1185">Reference proteome</keyword>
<reference evidence="3 4" key="1">
    <citation type="submission" date="2019-09" db="EMBL/GenBank/DDBJ databases">
        <title>In-depth cultivation of the pig gut microbiome towards novel bacterial diversity and tailored functional studies.</title>
        <authorList>
            <person name="Wylensek D."/>
            <person name="Hitch T.C.A."/>
            <person name="Clavel T."/>
        </authorList>
    </citation>
    <scope>NUCLEOTIDE SEQUENCE [LARGE SCALE GENOMIC DNA]</scope>
    <source>
        <strain evidence="3 4">PG-178-WT-4</strain>
    </source>
</reference>
<evidence type="ECO:0000313" key="4">
    <source>
        <dbReference type="Proteomes" id="UP000477488"/>
    </source>
</evidence>
<sequence length="456" mass="48405">MVFSLRRFPCRVPAAFLALALILALTAPGGIPAVRATAPADQVQTPPQTQVQTPRPATPPAAPKAAPTRKKKSKTRKKNAAARTAPAAAGAAAGAGATTQTPAPDALSPSQAEETPERDPAPALPEGPAGDAARAYARGDFLTARDIWQKLAEGGDGQAMNNLGVLYDQGQGVEPDTGRALHWFAQSAKAGHPSGMSNYGRMLEQGRGMTANPGEAARWFDLAARQGQPEAQYNLGLLYEQGRGVPRDDKAAAAWYSRAAAQQQTEAMARLGHFYRAGQGVEKNSARAALLLYAAAMNGEDGAIRELEEMAKEGPARPAAVLFGHKLDNTDRAAMRAALKKSGTPASRESDDFICDLYDVRRVVPGAEQMAACYGPGATAPLGFLKIDYAAPDKATAGRILRMVEERFGPPSAGEGDDARLWNLGSVVVATQYAPTHRQMSLMYMVPRVYHLTRRP</sequence>
<evidence type="ECO:0000256" key="1">
    <source>
        <dbReference type="SAM" id="MobiDB-lite"/>
    </source>
</evidence>
<dbReference type="Gene3D" id="1.25.40.10">
    <property type="entry name" value="Tetratricopeptide repeat domain"/>
    <property type="match status" value="1"/>
</dbReference>
<gene>
    <name evidence="3" type="ORF">FYJ44_08540</name>
</gene>
<feature type="compositionally biased region" description="Basic residues" evidence="1">
    <location>
        <begin position="67"/>
        <end position="80"/>
    </location>
</feature>
<keyword evidence="2" id="KW-0732">Signal</keyword>
<dbReference type="PANTHER" id="PTHR11102:SF160">
    <property type="entry name" value="ERAD-ASSOCIATED E3 UBIQUITIN-PROTEIN LIGASE COMPONENT HRD3"/>
    <property type="match status" value="1"/>
</dbReference>
<dbReference type="SUPFAM" id="SSF81901">
    <property type="entry name" value="HCP-like"/>
    <property type="match status" value="1"/>
</dbReference>
<evidence type="ECO:0000256" key="2">
    <source>
        <dbReference type="SAM" id="SignalP"/>
    </source>
</evidence>